<dbReference type="InterPro" id="IPR032421">
    <property type="entry name" value="PMT_4TMC"/>
</dbReference>
<feature type="domain" description="Protein O-mannosyl-transferase C-terminal four TM" evidence="3">
    <location>
        <begin position="247"/>
        <end position="419"/>
    </location>
</feature>
<feature type="transmembrane region" description="Helical" evidence="1">
    <location>
        <begin position="382"/>
        <end position="404"/>
    </location>
</feature>
<feature type="transmembrane region" description="Helical" evidence="1">
    <location>
        <begin position="216"/>
        <end position="237"/>
    </location>
</feature>
<feature type="transmembrane region" description="Helical" evidence="1">
    <location>
        <begin position="142"/>
        <end position="160"/>
    </location>
</feature>
<organism evidence="4 5">
    <name type="scientific">Sphingomonas sanxanigenens DSM 19645 = NX02</name>
    <dbReference type="NCBI Taxonomy" id="1123269"/>
    <lineage>
        <taxon>Bacteria</taxon>
        <taxon>Pseudomonadati</taxon>
        <taxon>Pseudomonadota</taxon>
        <taxon>Alphaproteobacteria</taxon>
        <taxon>Sphingomonadales</taxon>
        <taxon>Sphingomonadaceae</taxon>
        <taxon>Sphingomonas</taxon>
    </lineage>
</organism>
<keyword evidence="1" id="KW-1133">Transmembrane helix</keyword>
<feature type="transmembrane region" description="Helical" evidence="1">
    <location>
        <begin position="325"/>
        <end position="343"/>
    </location>
</feature>
<proteinExistence type="inferred from homology"/>
<evidence type="ECO:0000259" key="3">
    <source>
        <dbReference type="Pfam" id="PF16192"/>
    </source>
</evidence>
<feature type="domain" description="Glycosyltransferase RgtA/B/C/D-like" evidence="2">
    <location>
        <begin position="66"/>
        <end position="229"/>
    </location>
</feature>
<dbReference type="Proteomes" id="UP000018851">
    <property type="component" value="Chromosome"/>
</dbReference>
<feature type="transmembrane region" description="Helical" evidence="1">
    <location>
        <begin position="20"/>
        <end position="43"/>
    </location>
</feature>
<evidence type="ECO:0000256" key="1">
    <source>
        <dbReference type="RuleBase" id="RU367007"/>
    </source>
</evidence>
<evidence type="ECO:0000259" key="2">
    <source>
        <dbReference type="Pfam" id="PF13231"/>
    </source>
</evidence>
<dbReference type="PANTHER" id="PTHR10050:SF53">
    <property type="entry name" value="CHROMOSOME UNDETERMINED SCAFFOLD_67, WHOLE GENOME SHOTGUN SEQUENCE"/>
    <property type="match status" value="1"/>
</dbReference>
<dbReference type="EMBL" id="CP006644">
    <property type="protein sequence ID" value="AHE53502.1"/>
    <property type="molecule type" value="Genomic_DNA"/>
</dbReference>
<feature type="transmembrane region" description="Helical" evidence="1">
    <location>
        <begin position="302"/>
        <end position="319"/>
    </location>
</feature>
<evidence type="ECO:0000313" key="5">
    <source>
        <dbReference type="Proteomes" id="UP000018851"/>
    </source>
</evidence>
<feature type="transmembrane region" description="Helical" evidence="1">
    <location>
        <begin position="172"/>
        <end position="196"/>
    </location>
</feature>
<keyword evidence="5" id="KW-1185">Reference proteome</keyword>
<dbReference type="Pfam" id="PF16192">
    <property type="entry name" value="PMT_4TMC"/>
    <property type="match status" value="1"/>
</dbReference>
<evidence type="ECO:0000313" key="4">
    <source>
        <dbReference type="EMBL" id="AHE53502.1"/>
    </source>
</evidence>
<dbReference type="AlphaFoldDB" id="W0AAL2"/>
<dbReference type="InterPro" id="IPR027005">
    <property type="entry name" value="PMT-like"/>
</dbReference>
<reference evidence="4 5" key="1">
    <citation type="submission" date="2013-07" db="EMBL/GenBank/DDBJ databases">
        <title>Completed genome of Sphingomonas sanxanigenens NX02.</title>
        <authorList>
            <person name="Ma T."/>
            <person name="Huang H."/>
            <person name="Wu M."/>
            <person name="Li X."/>
            <person name="Li G."/>
        </authorList>
    </citation>
    <scope>NUCLEOTIDE SEQUENCE [LARGE SCALE GENOMIC DNA]</scope>
    <source>
        <strain evidence="4 5">NX02</strain>
    </source>
</reference>
<dbReference type="GO" id="GO:0004169">
    <property type="term" value="F:dolichyl-phosphate-mannose-protein mannosyltransferase activity"/>
    <property type="evidence" value="ECO:0007669"/>
    <property type="project" value="UniProtKB-UniRule"/>
</dbReference>
<name>W0AAL2_9SPHN</name>
<comment type="pathway">
    <text evidence="1">Protein modification; protein glycosylation.</text>
</comment>
<dbReference type="UniPathway" id="UPA00378"/>
<dbReference type="PANTHER" id="PTHR10050">
    <property type="entry name" value="DOLICHYL-PHOSPHATE-MANNOSE--PROTEIN MANNOSYLTRANSFERASE"/>
    <property type="match status" value="1"/>
</dbReference>
<keyword evidence="1" id="KW-1003">Cell membrane</keyword>
<dbReference type="eggNOG" id="COG4346">
    <property type="taxonomic scope" value="Bacteria"/>
</dbReference>
<dbReference type="HOGENOM" id="CLU_021079_0_0_5"/>
<dbReference type="RefSeq" id="WP_025291758.1">
    <property type="nucleotide sequence ID" value="NZ_CP006644.1"/>
</dbReference>
<comment type="subcellular location">
    <subcellularLocation>
        <location evidence="1">Cell membrane</location>
    </subcellularLocation>
</comment>
<dbReference type="PATRIC" id="fig|1123269.5.peg.1745"/>
<dbReference type="Pfam" id="PF13231">
    <property type="entry name" value="PMT_2"/>
    <property type="match status" value="1"/>
</dbReference>
<comment type="function">
    <text evidence="1">Protein O-mannosyltransferase that catalyzes the transfer of a single mannose residue from a polyprenol phospho-mannosyl lipidic donor to the hydroxyl group of selected serine and threonine residues in acceptor proteins.</text>
</comment>
<accession>W0AAL2</accession>
<keyword evidence="1" id="KW-0328">Glycosyltransferase</keyword>
<dbReference type="STRING" id="1123269.NX02_08895"/>
<keyword evidence="1" id="KW-0808">Transferase</keyword>
<feature type="transmembrane region" description="Helical" evidence="1">
    <location>
        <begin position="350"/>
        <end position="370"/>
    </location>
</feature>
<comment type="similarity">
    <text evidence="1">Belongs to the glycosyltransferase 39 family.</text>
</comment>
<gene>
    <name evidence="4" type="ORF">NX02_08895</name>
</gene>
<keyword evidence="1" id="KW-0812">Transmembrane</keyword>
<keyword evidence="1" id="KW-0472">Membrane</keyword>
<sequence>MTGGVRDIAWLKGLDAGRAALFLALASLLLFGFNIGQPSVLMFDETHYVRAARVLLALERPINIEHPLLAKALIALSIGLLGDNPVAWRVPSLIAGVATILALFRITSLLFGSVRAGLLAGIFGMLNQLVFIQARIGMLDGIMGAFLLWGVALAMGAALGERRHASLIGSGLCFGLAIGAKWAALPYAAVAGLVFVGMKLFPARQTWRGIALVPGALLMAGAMAIAYFATFIPAFFYHSQPLTLATLLPFQLDMYRQQTMPLAHHAYQSEWWDWPLIRRPIWYFYEPVDGIQRGVFLVGNPAIMYGGLLAVGFALWTGILHRNRAQLFAGLLWVFSMALWIVIPKKIGFYYYYYLPALFLCIALAGAFRQEIKDGGNPYSPFLFTALAGGLFAYFYPIIAALPLSSDQAFHFWMWFPTWP</sequence>
<dbReference type="KEGG" id="ssan:NX02_08895"/>
<dbReference type="InterPro" id="IPR038731">
    <property type="entry name" value="RgtA/B/C-like"/>
</dbReference>
<dbReference type="EC" id="2.4.1.-" evidence="1"/>
<dbReference type="GO" id="GO:0005886">
    <property type="term" value="C:plasma membrane"/>
    <property type="evidence" value="ECO:0007669"/>
    <property type="project" value="UniProtKB-SubCell"/>
</dbReference>
<feature type="transmembrane region" description="Helical" evidence="1">
    <location>
        <begin position="116"/>
        <end position="136"/>
    </location>
</feature>
<protein>
    <recommendedName>
        <fullName evidence="1">Polyprenol-phosphate-mannose--protein mannosyltransferase</fullName>
        <ecNumber evidence="1">2.4.1.-</ecNumber>
    </recommendedName>
</protein>